<keyword evidence="2" id="KW-0472">Membrane</keyword>
<evidence type="ECO:0000256" key="1">
    <source>
        <dbReference type="SAM" id="MobiDB-lite"/>
    </source>
</evidence>
<protein>
    <submittedName>
        <fullName evidence="3 5">Uncharacterized protein</fullName>
    </submittedName>
</protein>
<evidence type="ECO:0000313" key="5">
    <source>
        <dbReference type="WBParaSite" id="SBAD_0001336301-mRNA-1"/>
    </source>
</evidence>
<keyword evidence="4" id="KW-1185">Reference proteome</keyword>
<feature type="transmembrane region" description="Helical" evidence="2">
    <location>
        <begin position="139"/>
        <end position="162"/>
    </location>
</feature>
<evidence type="ECO:0000256" key="2">
    <source>
        <dbReference type="SAM" id="Phobius"/>
    </source>
</evidence>
<name>A0A183JAQ1_9BILA</name>
<gene>
    <name evidence="3" type="ORF">SBAD_LOCUS12949</name>
</gene>
<feature type="region of interest" description="Disordered" evidence="1">
    <location>
        <begin position="1"/>
        <end position="22"/>
    </location>
</feature>
<evidence type="ECO:0000313" key="4">
    <source>
        <dbReference type="Proteomes" id="UP000270296"/>
    </source>
</evidence>
<proteinExistence type="predicted"/>
<dbReference type="Proteomes" id="UP000270296">
    <property type="component" value="Unassembled WGS sequence"/>
</dbReference>
<reference evidence="3 4" key="2">
    <citation type="submission" date="2018-11" db="EMBL/GenBank/DDBJ databases">
        <authorList>
            <consortium name="Pathogen Informatics"/>
        </authorList>
    </citation>
    <scope>NUCLEOTIDE SEQUENCE [LARGE SCALE GENOMIC DNA]</scope>
</reference>
<dbReference type="WBParaSite" id="SBAD_0001336301-mRNA-1">
    <property type="protein sequence ID" value="SBAD_0001336301-mRNA-1"/>
    <property type="gene ID" value="SBAD_0001336301"/>
</dbReference>
<feature type="compositionally biased region" description="Basic residues" evidence="1">
    <location>
        <begin position="1"/>
        <end position="12"/>
    </location>
</feature>
<sequence>MLTARRCGRGLGRRQVGGRGTRERHRVVVAAVVVVAASTIDQCRLRSVRSVPPRWSSNSIDVIVVARLHPWRAKEDRLPTSLPETEFRRPKCEFMMLAGDVTHALLAPSTTPQPQRRPRVQRRRRRPTPRLPFNDDGHLAGTLLVALLVVLIVGATPGPVLADTWTPAWW</sequence>
<reference evidence="5" key="1">
    <citation type="submission" date="2016-06" db="UniProtKB">
        <authorList>
            <consortium name="WormBaseParasite"/>
        </authorList>
    </citation>
    <scope>IDENTIFICATION</scope>
</reference>
<feature type="compositionally biased region" description="Basic residues" evidence="1">
    <location>
        <begin position="116"/>
        <end position="128"/>
    </location>
</feature>
<dbReference type="AlphaFoldDB" id="A0A183JAQ1"/>
<keyword evidence="2" id="KW-0812">Transmembrane</keyword>
<feature type="region of interest" description="Disordered" evidence="1">
    <location>
        <begin position="105"/>
        <end position="134"/>
    </location>
</feature>
<accession>A0A183JAQ1</accession>
<keyword evidence="2" id="KW-1133">Transmembrane helix</keyword>
<evidence type="ECO:0000313" key="3">
    <source>
        <dbReference type="EMBL" id="VDP52962.1"/>
    </source>
</evidence>
<organism evidence="5">
    <name type="scientific">Soboliphyme baturini</name>
    <dbReference type="NCBI Taxonomy" id="241478"/>
    <lineage>
        <taxon>Eukaryota</taxon>
        <taxon>Metazoa</taxon>
        <taxon>Ecdysozoa</taxon>
        <taxon>Nematoda</taxon>
        <taxon>Enoplea</taxon>
        <taxon>Dorylaimia</taxon>
        <taxon>Dioctophymatida</taxon>
        <taxon>Dioctophymatoidea</taxon>
        <taxon>Soboliphymatidae</taxon>
        <taxon>Soboliphyme</taxon>
    </lineage>
</organism>
<dbReference type="EMBL" id="UZAM01019486">
    <property type="protein sequence ID" value="VDP52962.1"/>
    <property type="molecule type" value="Genomic_DNA"/>
</dbReference>